<comment type="caution">
    <text evidence="2">The sequence shown here is derived from an EMBL/GenBank/DDBJ whole genome shotgun (WGS) entry which is preliminary data.</text>
</comment>
<dbReference type="InParanoid" id="A0A409XI34"/>
<dbReference type="PANTHER" id="PTHR39473">
    <property type="match status" value="1"/>
</dbReference>
<proteinExistence type="predicted"/>
<keyword evidence="3" id="KW-1185">Reference proteome</keyword>
<sequence>MAESSTETTTAPMSSSTSQLTENAVHDVVKQQIAVGKTILLQAVDLVDNHLTSDEQLTVHSKHLPGSTIGKHLRHARDHFVLLIECMQTPSPRVLSYDTRIRNTPMETSLEGARTAILDAVKQLEEVVPTANFDEEISLHAITPYMHSFKTSIGREVRVIAGELGIQLAEDFGFAPSTLVYQGELNLIYNDENKTDADWPDRETLLSKNKL</sequence>
<dbReference type="OrthoDB" id="5564877at2759"/>
<dbReference type="PANTHER" id="PTHR39473:SF1">
    <property type="entry name" value="DINB-LIKE DOMAIN-CONTAINING PROTEIN"/>
    <property type="match status" value="1"/>
</dbReference>
<gene>
    <name evidence="2" type="ORF">CVT25_014935</name>
</gene>
<name>A0A409XI34_PSICY</name>
<organism evidence="2 3">
    <name type="scientific">Psilocybe cyanescens</name>
    <dbReference type="NCBI Taxonomy" id="93625"/>
    <lineage>
        <taxon>Eukaryota</taxon>
        <taxon>Fungi</taxon>
        <taxon>Dikarya</taxon>
        <taxon>Basidiomycota</taxon>
        <taxon>Agaricomycotina</taxon>
        <taxon>Agaricomycetes</taxon>
        <taxon>Agaricomycetidae</taxon>
        <taxon>Agaricales</taxon>
        <taxon>Agaricineae</taxon>
        <taxon>Strophariaceae</taxon>
        <taxon>Psilocybe</taxon>
    </lineage>
</organism>
<evidence type="ECO:0000313" key="3">
    <source>
        <dbReference type="Proteomes" id="UP000283269"/>
    </source>
</evidence>
<reference evidence="2 3" key="1">
    <citation type="journal article" date="2018" name="Evol. Lett.">
        <title>Horizontal gene cluster transfer increased hallucinogenic mushroom diversity.</title>
        <authorList>
            <person name="Reynolds H.T."/>
            <person name="Vijayakumar V."/>
            <person name="Gluck-Thaler E."/>
            <person name="Korotkin H.B."/>
            <person name="Matheny P.B."/>
            <person name="Slot J.C."/>
        </authorList>
    </citation>
    <scope>NUCLEOTIDE SEQUENCE [LARGE SCALE GENOMIC DNA]</scope>
    <source>
        <strain evidence="2 3">2631</strain>
    </source>
</reference>
<dbReference type="EMBL" id="NHYD01001635">
    <property type="protein sequence ID" value="PPQ90417.1"/>
    <property type="molecule type" value="Genomic_DNA"/>
</dbReference>
<evidence type="ECO:0000256" key="1">
    <source>
        <dbReference type="SAM" id="MobiDB-lite"/>
    </source>
</evidence>
<dbReference type="AlphaFoldDB" id="A0A409XI34"/>
<feature type="region of interest" description="Disordered" evidence="1">
    <location>
        <begin position="1"/>
        <end position="20"/>
    </location>
</feature>
<dbReference type="STRING" id="93625.A0A409XI34"/>
<protein>
    <submittedName>
        <fullName evidence="2">Uncharacterized protein</fullName>
    </submittedName>
</protein>
<evidence type="ECO:0000313" key="2">
    <source>
        <dbReference type="EMBL" id="PPQ90417.1"/>
    </source>
</evidence>
<dbReference type="Proteomes" id="UP000283269">
    <property type="component" value="Unassembled WGS sequence"/>
</dbReference>
<accession>A0A409XI34</accession>